<evidence type="ECO:0000256" key="1">
    <source>
        <dbReference type="SAM" id="MobiDB-lite"/>
    </source>
</evidence>
<feature type="compositionally biased region" description="Low complexity" evidence="1">
    <location>
        <begin position="484"/>
        <end position="502"/>
    </location>
</feature>
<feature type="region of interest" description="Disordered" evidence="1">
    <location>
        <begin position="560"/>
        <end position="654"/>
    </location>
</feature>
<feature type="compositionally biased region" description="Polar residues" evidence="1">
    <location>
        <begin position="458"/>
        <end position="482"/>
    </location>
</feature>
<dbReference type="PROSITE" id="PS50238">
    <property type="entry name" value="RHOGAP"/>
    <property type="match status" value="1"/>
</dbReference>
<feature type="region of interest" description="Disordered" evidence="1">
    <location>
        <begin position="802"/>
        <end position="838"/>
    </location>
</feature>
<name>A0A8H6ZV14_PLEOS</name>
<feature type="compositionally biased region" description="Low complexity" evidence="1">
    <location>
        <begin position="1136"/>
        <end position="1149"/>
    </location>
</feature>
<feature type="compositionally biased region" description="Basic and acidic residues" evidence="1">
    <location>
        <begin position="148"/>
        <end position="169"/>
    </location>
</feature>
<dbReference type="GO" id="GO:0007264">
    <property type="term" value="P:small GTPase-mediated signal transduction"/>
    <property type="evidence" value="ECO:0007669"/>
    <property type="project" value="InterPro"/>
</dbReference>
<feature type="region of interest" description="Disordered" evidence="1">
    <location>
        <begin position="1"/>
        <end position="202"/>
    </location>
</feature>
<feature type="compositionally biased region" description="Polar residues" evidence="1">
    <location>
        <begin position="399"/>
        <end position="414"/>
    </location>
</feature>
<dbReference type="InterPro" id="IPR039767">
    <property type="entry name" value="RALBP1"/>
</dbReference>
<feature type="region of interest" description="Disordered" evidence="1">
    <location>
        <begin position="218"/>
        <end position="267"/>
    </location>
</feature>
<dbReference type="SUPFAM" id="SSF48350">
    <property type="entry name" value="GTPase activation domain, GAP"/>
    <property type="match status" value="1"/>
</dbReference>
<evidence type="ECO:0000313" key="4">
    <source>
        <dbReference type="Proteomes" id="UP000623687"/>
    </source>
</evidence>
<feature type="domain" description="Rho-GAP" evidence="2">
    <location>
        <begin position="702"/>
        <end position="956"/>
    </location>
</feature>
<keyword evidence="4" id="KW-1185">Reference proteome</keyword>
<dbReference type="SMART" id="SM00324">
    <property type="entry name" value="RhoGAP"/>
    <property type="match status" value="1"/>
</dbReference>
<gene>
    <name evidence="3" type="ORF">PC9H_007257</name>
</gene>
<dbReference type="OrthoDB" id="185175at2759"/>
<feature type="region of interest" description="Disordered" evidence="1">
    <location>
        <begin position="1295"/>
        <end position="1323"/>
    </location>
</feature>
<feature type="region of interest" description="Disordered" evidence="1">
    <location>
        <begin position="950"/>
        <end position="975"/>
    </location>
</feature>
<dbReference type="VEuPathDB" id="FungiDB:PC9H_007257"/>
<comment type="caution">
    <text evidence="3">The sequence shown here is derived from an EMBL/GenBank/DDBJ whole genome shotgun (WGS) entry which is preliminary data.</text>
</comment>
<feature type="region of interest" description="Disordered" evidence="1">
    <location>
        <begin position="995"/>
        <end position="1090"/>
    </location>
</feature>
<sequence>MPSSASHNPWEGSQRGRASSHDHSTGRPDASTTSLSSTSRSTSLSSSAAFSMQAASPSSSDIKSMSDHSAALAPAIPSTSSSSTYVSPQPRSSSLSHSMGQVVSSLSNSSKSGPASPTGPSKASAIGNAAVATGHRLKRAFANRRKKTTDDALHTGHRVEGKTKADEVAAKLSPSSGVRSFATETTQVTAFPPSPRGPKGAGKLTMQLASQIFGKKQGLTLSHSPSPPIPPPKPATPQKVMAAPAPAQLSISPQSRPEQRSSIIPISPGISSALHFIRTDEQMREQENRGVPTSPPVAEVEKARPETSDKEAWRKSDSTMSHHTIRPGSGPGNNRASRPVSMAESLQSNHTIVPPNKRLSALLTDADFYMPEEDSSDGVSSQSPQPPASSSRAQKRRSMSLNIASFSNFATKAQPSPPPLPLTTSPTPASADLKHPSKSIAEGAPILSPPASKEAPTLTRTAASGIMTSSLDSQTAGTQIRGQLSAWNAAASSNALAPRSASQGDRPISPPQTQQHHHRDTRTHQMQAPSLRQTAISMTSGFAPAAGLAKRAVERMGRALGGMSSSSSHSGYSSTSSLSGTAPSSYSSSSPENPLARVSSNHSGVSLGKGRPRRTPNAPSTSSWSVTSSTTSSSLSDNDMMPIPTGPLLGPCLRPPTGRGRLLFKRPLKDGFNEAPVVPRSERHDVADGEVQSFDGSSVSSSVLEDLESKRVPALVVRCAQHLLIWGVQEEGLFRVNGRPSHVSKLRSEFDSGADYDMTNCNPGDLDPHAVASVFKAYLRELPEPILTQALVPYFEAAMAKESSTHPPQEHLQSRNSGGKGPTLPSGPRSGLPAVRKPPSLSTLAMPSFAGMRPPSESLLNALRSLIAQLPSENRDLLRIVTDLINATAKESKATKMPLSNLLLVFCPSLNMSPPLLRVLCEATSIWEPHVEPEVLDIRRESVIIDIKSPAAGEDFKEKEDQNEQPDASTERLPQSVDTVYMDASDHISIANSSVTYSSDASSRDDVSYVSTSEGVIPRQLAPSPPLSSSVESLSTPSTSTDDRSFDDEHDLYLKRPSRGSPVIADSNSSSPLSTSPGRPTISSPILTAKPPTISSPLNLNSPIQFPLTASIPPTPVSAVRKRSFPSLSLPSFSPFNGPSPSPSASSPAVQTTKASRLRKPSLRLLLSHRASGSPLASPTGQGVYLRAPRAASDSSVSTPISAVTAPQSSTINLPPLLSTQIESSKLDLDKEPIQVRPEPTPQPAGSIKSPRPLPAIPGSVIKKEIPTPIADRYRSDSTASIPVSLLGSSGVIPRPTLRSSASKASVSSRASNHLGLLDDDGDREDWTKSVLMAAEANGKWTSLH</sequence>
<feature type="compositionally biased region" description="Low complexity" evidence="1">
    <location>
        <begin position="422"/>
        <end position="431"/>
    </location>
</feature>
<proteinExistence type="predicted"/>
<dbReference type="PANTHER" id="PTHR12783:SF5">
    <property type="entry name" value="RALA-BINDING PROTEIN 1"/>
    <property type="match status" value="1"/>
</dbReference>
<dbReference type="EMBL" id="JACETU010000005">
    <property type="protein sequence ID" value="KAF7428038.1"/>
    <property type="molecule type" value="Genomic_DNA"/>
</dbReference>
<feature type="compositionally biased region" description="Low complexity" evidence="1">
    <location>
        <begin position="620"/>
        <end position="636"/>
    </location>
</feature>
<feature type="compositionally biased region" description="Polar residues" evidence="1">
    <location>
        <begin position="173"/>
        <end position="189"/>
    </location>
</feature>
<feature type="region of interest" description="Disordered" evidence="1">
    <location>
        <begin position="1234"/>
        <end position="1260"/>
    </location>
</feature>
<feature type="compositionally biased region" description="Basic and acidic residues" evidence="1">
    <location>
        <begin position="299"/>
        <end position="317"/>
    </location>
</feature>
<feature type="compositionally biased region" description="Low complexity" evidence="1">
    <location>
        <begin position="561"/>
        <end position="591"/>
    </location>
</feature>
<feature type="compositionally biased region" description="Low complexity" evidence="1">
    <location>
        <begin position="1027"/>
        <end position="1040"/>
    </location>
</feature>
<feature type="compositionally biased region" description="Pro residues" evidence="1">
    <location>
        <begin position="225"/>
        <end position="235"/>
    </location>
</feature>
<feature type="compositionally biased region" description="Basic residues" evidence="1">
    <location>
        <begin position="135"/>
        <end position="147"/>
    </location>
</feature>
<feature type="region of interest" description="Disordered" evidence="1">
    <location>
        <begin position="1136"/>
        <end position="1158"/>
    </location>
</feature>
<dbReference type="InterPro" id="IPR000198">
    <property type="entry name" value="RhoGAP_dom"/>
</dbReference>
<dbReference type="Pfam" id="PF00620">
    <property type="entry name" value="RhoGAP"/>
    <property type="match status" value="2"/>
</dbReference>
<dbReference type="RefSeq" id="XP_036630410.1">
    <property type="nucleotide sequence ID" value="XM_036776790.1"/>
</dbReference>
<feature type="compositionally biased region" description="Polar residues" evidence="1">
    <location>
        <begin position="1077"/>
        <end position="1086"/>
    </location>
</feature>
<evidence type="ECO:0000313" key="3">
    <source>
        <dbReference type="EMBL" id="KAF7428038.1"/>
    </source>
</evidence>
<dbReference type="InterPro" id="IPR008936">
    <property type="entry name" value="Rho_GTPase_activation_prot"/>
</dbReference>
<feature type="region of interest" description="Disordered" evidence="1">
    <location>
        <begin position="280"/>
        <end position="528"/>
    </location>
</feature>
<dbReference type="GO" id="GO:0005096">
    <property type="term" value="F:GTPase activator activity"/>
    <property type="evidence" value="ECO:0007669"/>
    <property type="project" value="InterPro"/>
</dbReference>
<dbReference type="Gene3D" id="1.10.555.10">
    <property type="entry name" value="Rho GTPase activation protein"/>
    <property type="match status" value="1"/>
</dbReference>
<feature type="compositionally biased region" description="Low complexity" evidence="1">
    <location>
        <begin position="1067"/>
        <end position="1076"/>
    </location>
</feature>
<dbReference type="GO" id="GO:0031267">
    <property type="term" value="F:small GTPase binding"/>
    <property type="evidence" value="ECO:0007669"/>
    <property type="project" value="InterPro"/>
</dbReference>
<accession>A0A8H6ZV14</accession>
<reference evidence="3" key="1">
    <citation type="submission" date="2019-07" db="EMBL/GenBank/DDBJ databases">
        <authorList>
            <person name="Palmer J.M."/>
        </authorList>
    </citation>
    <scope>NUCLEOTIDE SEQUENCE</scope>
    <source>
        <strain evidence="3">PC9</strain>
    </source>
</reference>
<organism evidence="3 4">
    <name type="scientific">Pleurotus ostreatus</name>
    <name type="common">Oyster mushroom</name>
    <name type="synonym">White-rot fungus</name>
    <dbReference type="NCBI Taxonomy" id="5322"/>
    <lineage>
        <taxon>Eukaryota</taxon>
        <taxon>Fungi</taxon>
        <taxon>Dikarya</taxon>
        <taxon>Basidiomycota</taxon>
        <taxon>Agaricomycotina</taxon>
        <taxon>Agaricomycetes</taxon>
        <taxon>Agaricomycetidae</taxon>
        <taxon>Agaricales</taxon>
        <taxon>Pleurotineae</taxon>
        <taxon>Pleurotaceae</taxon>
        <taxon>Pleurotus</taxon>
    </lineage>
</organism>
<dbReference type="Proteomes" id="UP000623687">
    <property type="component" value="Unassembled WGS sequence"/>
</dbReference>
<dbReference type="PANTHER" id="PTHR12783">
    <property type="entry name" value="RALA BINDING PROTEIN 1 RALBP1"/>
    <property type="match status" value="1"/>
</dbReference>
<feature type="compositionally biased region" description="Polar residues" evidence="1">
    <location>
        <begin position="965"/>
        <end position="975"/>
    </location>
</feature>
<protein>
    <recommendedName>
        <fullName evidence="2">Rho-GAP domain-containing protein</fullName>
    </recommendedName>
</protein>
<dbReference type="CDD" id="cd00159">
    <property type="entry name" value="RhoGAP"/>
    <property type="match status" value="1"/>
</dbReference>
<feature type="compositionally biased region" description="Low complexity" evidence="1">
    <location>
        <begin position="380"/>
        <end position="392"/>
    </location>
</feature>
<feature type="compositionally biased region" description="Low complexity" evidence="1">
    <location>
        <begin position="1300"/>
        <end position="1316"/>
    </location>
</feature>
<evidence type="ECO:0000259" key="2">
    <source>
        <dbReference type="PROSITE" id="PS50238"/>
    </source>
</evidence>
<dbReference type="GeneID" id="59377075"/>
<feature type="compositionally biased region" description="Low complexity" evidence="1">
    <location>
        <begin position="30"/>
        <end position="116"/>
    </location>
</feature>